<dbReference type="EMBL" id="CAJNOK010063918">
    <property type="protein sequence ID" value="CAF1645312.1"/>
    <property type="molecule type" value="Genomic_DNA"/>
</dbReference>
<accession>A0A8S2G6Q2</accession>
<dbReference type="Proteomes" id="UP000682733">
    <property type="component" value="Unassembled WGS sequence"/>
</dbReference>
<protein>
    <submittedName>
        <fullName evidence="1">Uncharacterized protein</fullName>
    </submittedName>
</protein>
<reference evidence="1" key="1">
    <citation type="submission" date="2021-02" db="EMBL/GenBank/DDBJ databases">
        <authorList>
            <person name="Nowell W R."/>
        </authorList>
    </citation>
    <scope>NUCLEOTIDE SEQUENCE</scope>
</reference>
<dbReference type="Proteomes" id="UP000677228">
    <property type="component" value="Unassembled WGS sequence"/>
</dbReference>
<sequence length="101" mass="11835">MYLFESIFRVQSGLNPFASQTLLERSLNLNSKEKYEDSSSLTNVDVISALLLFCRILPSAAFRYRFILQQASATFNKHVSNDQRRLFQQCQIILRQPYFTF</sequence>
<organism evidence="1 3">
    <name type="scientific">Didymodactylos carnosus</name>
    <dbReference type="NCBI Taxonomy" id="1234261"/>
    <lineage>
        <taxon>Eukaryota</taxon>
        <taxon>Metazoa</taxon>
        <taxon>Spiralia</taxon>
        <taxon>Gnathifera</taxon>
        <taxon>Rotifera</taxon>
        <taxon>Eurotatoria</taxon>
        <taxon>Bdelloidea</taxon>
        <taxon>Philodinida</taxon>
        <taxon>Philodinidae</taxon>
        <taxon>Didymodactylos</taxon>
    </lineage>
</organism>
<proteinExistence type="predicted"/>
<dbReference type="AlphaFoldDB" id="A0A8S2G6Q2"/>
<evidence type="ECO:0000313" key="2">
    <source>
        <dbReference type="EMBL" id="CAF4486234.1"/>
    </source>
</evidence>
<gene>
    <name evidence="1" type="ORF">OVA965_LOCUS44514</name>
    <name evidence="2" type="ORF">TMI583_LOCUS47365</name>
</gene>
<evidence type="ECO:0000313" key="3">
    <source>
        <dbReference type="Proteomes" id="UP000677228"/>
    </source>
</evidence>
<evidence type="ECO:0000313" key="1">
    <source>
        <dbReference type="EMBL" id="CAF1645312.1"/>
    </source>
</evidence>
<name>A0A8S2G6Q2_9BILA</name>
<dbReference type="EMBL" id="CAJOBA010091428">
    <property type="protein sequence ID" value="CAF4486234.1"/>
    <property type="molecule type" value="Genomic_DNA"/>
</dbReference>
<comment type="caution">
    <text evidence="1">The sequence shown here is derived from an EMBL/GenBank/DDBJ whole genome shotgun (WGS) entry which is preliminary data.</text>
</comment>